<dbReference type="PANTHER" id="PTHR10353">
    <property type="entry name" value="GLYCOSYL HYDROLASE"/>
    <property type="match status" value="1"/>
</dbReference>
<dbReference type="FunFam" id="3.20.20.80:FF:000004">
    <property type="entry name" value="Beta-glucosidase 6-phospho-beta-glucosidase"/>
    <property type="match status" value="1"/>
</dbReference>
<evidence type="ECO:0000256" key="10">
    <source>
        <dbReference type="PROSITE-ProRule" id="PRU10055"/>
    </source>
</evidence>
<dbReference type="GO" id="GO:0008422">
    <property type="term" value="F:beta-glucosidase activity"/>
    <property type="evidence" value="ECO:0007669"/>
    <property type="project" value="UniProtKB-EC"/>
</dbReference>
<protein>
    <recommendedName>
        <fullName evidence="2 11">Beta-glucosidase</fullName>
        <ecNumber evidence="2 11">3.2.1.21</ecNumber>
    </recommendedName>
</protein>
<evidence type="ECO:0000256" key="8">
    <source>
        <dbReference type="PIRSR" id="PIRSR617736-1"/>
    </source>
</evidence>
<feature type="binding site" evidence="9">
    <location>
        <begin position="425"/>
        <end position="426"/>
    </location>
    <ligand>
        <name>substrate</name>
    </ligand>
</feature>
<keyword evidence="7" id="KW-0624">Polysaccharide degradation</keyword>
<evidence type="ECO:0000256" key="3">
    <source>
        <dbReference type="ARBA" id="ARBA00022801"/>
    </source>
</evidence>
<keyword evidence="6 11" id="KW-0326">Glycosidase</keyword>
<sequence length="468" mass="51161">MTNLFTSTMPAHASRGPLRFPETFRWGVSTAAIQIEGATRADGRGRSIWDTFSERPGAVLDGDTPEHACDHYRRWPQDIALMRELGVGSYRFSIAWPRIQPQGRGPALEAGLDFYDRLVDGLLEVGIDPVATLYHWDLPQALEDEGGWAERGTAQRFAEYAHVVAGRLGDRVRQWSTLNEPWCSAFLGYCNGVHAPGRTEPAAALAAMHHLLLGHGLAVEALRSQAPDARLSIVLNLTQVHGDDPEAVRKVDGLHNRVYLDPVLLGRYPADVVEDTRHLTDWSFVREGDAATIAAPIDWLGINYYAPAHVGAAADPSEVTTGALPGLRGVVYLPPRPPLTGIGWEQDPASLTSLLLRLSHDYPGVPLVITENGAAFPDAVGPDGGVDDADRLAYIDGHLRAVHAAIEGGAPVQGYLAWSLLDNFEWAFGYSQRFGLVHVDYETQERTIKRSGHWYARVARSGELPATD</sequence>
<dbReference type="InterPro" id="IPR018120">
    <property type="entry name" value="Glyco_hydro_1_AS"/>
</dbReference>
<comment type="similarity">
    <text evidence="1 11">Belongs to the glycosyl hydrolase 1 family.</text>
</comment>
<evidence type="ECO:0000256" key="4">
    <source>
        <dbReference type="ARBA" id="ARBA00023001"/>
    </source>
</evidence>
<gene>
    <name evidence="12" type="ORF">GCM10012280_42230</name>
</gene>
<dbReference type="EC" id="3.2.1.21" evidence="2 11"/>
<dbReference type="Gene3D" id="3.20.20.80">
    <property type="entry name" value="Glycosidases"/>
    <property type="match status" value="1"/>
</dbReference>
<evidence type="ECO:0000256" key="9">
    <source>
        <dbReference type="PIRSR" id="PIRSR617736-2"/>
    </source>
</evidence>
<feature type="binding site" evidence="9">
    <location>
        <position position="179"/>
    </location>
    <ligand>
        <name>substrate</name>
    </ligand>
</feature>
<evidence type="ECO:0000313" key="12">
    <source>
        <dbReference type="EMBL" id="GGO92321.1"/>
    </source>
</evidence>
<evidence type="ECO:0000256" key="7">
    <source>
        <dbReference type="ARBA" id="ARBA00023326"/>
    </source>
</evidence>
<feature type="binding site" evidence="9">
    <location>
        <position position="34"/>
    </location>
    <ligand>
        <name>substrate</name>
    </ligand>
</feature>
<evidence type="ECO:0000256" key="5">
    <source>
        <dbReference type="ARBA" id="ARBA00023277"/>
    </source>
</evidence>
<dbReference type="PRINTS" id="PR00131">
    <property type="entry name" value="GLHYDRLASE1"/>
</dbReference>
<keyword evidence="5" id="KW-0119">Carbohydrate metabolism</keyword>
<feature type="binding site" evidence="9">
    <location>
        <position position="135"/>
    </location>
    <ligand>
        <name>substrate</name>
    </ligand>
</feature>
<dbReference type="Proteomes" id="UP000641932">
    <property type="component" value="Unassembled WGS sequence"/>
</dbReference>
<dbReference type="SUPFAM" id="SSF51445">
    <property type="entry name" value="(Trans)glycosidases"/>
    <property type="match status" value="1"/>
</dbReference>
<feature type="active site" description="Nucleophile" evidence="8 10">
    <location>
        <position position="371"/>
    </location>
</feature>
<feature type="active site" description="Proton donor" evidence="8">
    <location>
        <position position="180"/>
    </location>
</feature>
<organism evidence="12 13">
    <name type="scientific">Wenjunlia tyrosinilytica</name>
    <dbReference type="NCBI Taxonomy" id="1544741"/>
    <lineage>
        <taxon>Bacteria</taxon>
        <taxon>Bacillati</taxon>
        <taxon>Actinomycetota</taxon>
        <taxon>Actinomycetes</taxon>
        <taxon>Kitasatosporales</taxon>
        <taxon>Streptomycetaceae</taxon>
        <taxon>Wenjunlia</taxon>
    </lineage>
</organism>
<dbReference type="InterPro" id="IPR001360">
    <property type="entry name" value="Glyco_hydro_1"/>
</dbReference>
<proteinExistence type="inferred from homology"/>
<evidence type="ECO:0000256" key="11">
    <source>
        <dbReference type="RuleBase" id="RU361175"/>
    </source>
</evidence>
<dbReference type="GO" id="GO:0005829">
    <property type="term" value="C:cytosol"/>
    <property type="evidence" value="ECO:0007669"/>
    <property type="project" value="TreeGrafter"/>
</dbReference>
<feature type="binding site" evidence="9">
    <location>
        <position position="418"/>
    </location>
    <ligand>
        <name>substrate</name>
    </ligand>
</feature>
<dbReference type="InterPro" id="IPR017736">
    <property type="entry name" value="Glyco_hydro_1_beta-glucosidase"/>
</dbReference>
<dbReference type="PROSITE" id="PS00572">
    <property type="entry name" value="GLYCOSYL_HYDROL_F1_1"/>
    <property type="match status" value="1"/>
</dbReference>
<dbReference type="EMBL" id="BMMS01000018">
    <property type="protein sequence ID" value="GGO92321.1"/>
    <property type="molecule type" value="Genomic_DNA"/>
</dbReference>
<evidence type="ECO:0000256" key="6">
    <source>
        <dbReference type="ARBA" id="ARBA00023295"/>
    </source>
</evidence>
<dbReference type="GO" id="GO:0030245">
    <property type="term" value="P:cellulose catabolic process"/>
    <property type="evidence" value="ECO:0007669"/>
    <property type="project" value="UniProtKB-KW"/>
</dbReference>
<evidence type="ECO:0000256" key="2">
    <source>
        <dbReference type="ARBA" id="ARBA00012744"/>
    </source>
</evidence>
<comment type="catalytic activity">
    <reaction evidence="11">
        <text>Hydrolysis of terminal, non-reducing beta-D-glucosyl residues with release of beta-D-glucose.</text>
        <dbReference type="EC" id="3.2.1.21"/>
    </reaction>
</comment>
<keyword evidence="4" id="KW-0136">Cellulose degradation</keyword>
<feature type="binding site" evidence="9">
    <location>
        <position position="305"/>
    </location>
    <ligand>
        <name>substrate</name>
    </ligand>
</feature>
<dbReference type="Pfam" id="PF00232">
    <property type="entry name" value="Glyco_hydro_1"/>
    <property type="match status" value="1"/>
</dbReference>
<name>A0A917ZS70_9ACTN</name>
<evidence type="ECO:0000256" key="1">
    <source>
        <dbReference type="ARBA" id="ARBA00010838"/>
    </source>
</evidence>
<keyword evidence="3 11" id="KW-0378">Hydrolase</keyword>
<comment type="caution">
    <text evidence="12">The sequence shown here is derived from an EMBL/GenBank/DDBJ whole genome shotgun (WGS) entry which is preliminary data.</text>
</comment>
<dbReference type="PANTHER" id="PTHR10353:SF36">
    <property type="entry name" value="LP05116P"/>
    <property type="match status" value="1"/>
</dbReference>
<reference evidence="12" key="1">
    <citation type="journal article" date="2014" name="Int. J. Syst. Evol. Microbiol.">
        <title>Complete genome sequence of Corynebacterium casei LMG S-19264T (=DSM 44701T), isolated from a smear-ripened cheese.</title>
        <authorList>
            <consortium name="US DOE Joint Genome Institute (JGI-PGF)"/>
            <person name="Walter F."/>
            <person name="Albersmeier A."/>
            <person name="Kalinowski J."/>
            <person name="Ruckert C."/>
        </authorList>
    </citation>
    <scope>NUCLEOTIDE SEQUENCE</scope>
    <source>
        <strain evidence="12">CGMCC 4.7201</strain>
    </source>
</reference>
<evidence type="ECO:0000313" key="13">
    <source>
        <dbReference type="Proteomes" id="UP000641932"/>
    </source>
</evidence>
<reference evidence="12" key="2">
    <citation type="submission" date="2020-09" db="EMBL/GenBank/DDBJ databases">
        <authorList>
            <person name="Sun Q."/>
            <person name="Zhou Y."/>
        </authorList>
    </citation>
    <scope>NUCLEOTIDE SEQUENCE</scope>
    <source>
        <strain evidence="12">CGMCC 4.7201</strain>
    </source>
</reference>
<dbReference type="AlphaFoldDB" id="A0A917ZS70"/>
<dbReference type="InterPro" id="IPR017853">
    <property type="entry name" value="GH"/>
</dbReference>
<keyword evidence="13" id="KW-1185">Reference proteome</keyword>
<dbReference type="NCBIfam" id="TIGR03356">
    <property type="entry name" value="BGL"/>
    <property type="match status" value="1"/>
</dbReference>
<accession>A0A917ZS70</accession>